<dbReference type="GO" id="GO:0005737">
    <property type="term" value="C:cytoplasm"/>
    <property type="evidence" value="ECO:0007669"/>
    <property type="project" value="TreeGrafter"/>
</dbReference>
<dbReference type="Pfam" id="PF01263">
    <property type="entry name" value="Aldose_epim"/>
    <property type="match status" value="1"/>
</dbReference>
<feature type="non-terminal residue" evidence="1">
    <location>
        <position position="146"/>
    </location>
</feature>
<dbReference type="PANTHER" id="PTHR11122">
    <property type="entry name" value="APOSPORY-ASSOCIATED PROTEIN C-RELATED"/>
    <property type="match status" value="1"/>
</dbReference>
<sequence>MIKKIFALPVIEQISPVLSRRKLDELDLIVVDHPQVKASFALQGAHLLSWKPAGEEEVLWLSNNTPFKNGIAIRGGVPVCWPWFGPAAQQGLPAHGFARNLPWTLKSHREDANGVALTFELTQSEETKKFWPHDFTLLAHFRVGKT</sequence>
<gene>
    <name evidence="1" type="ORF">GP965_24610</name>
</gene>
<dbReference type="Proteomes" id="UP000462410">
    <property type="component" value="Unassembled WGS sequence"/>
</dbReference>
<dbReference type="Gene3D" id="2.70.98.10">
    <property type="match status" value="1"/>
</dbReference>
<proteinExistence type="predicted"/>
<dbReference type="AlphaFoldDB" id="A0A8T6A780"/>
<dbReference type="EMBL" id="WTRC01000675">
    <property type="protein sequence ID" value="MWT24064.1"/>
    <property type="molecule type" value="Genomic_DNA"/>
</dbReference>
<reference evidence="1 2" key="1">
    <citation type="submission" date="2019-12" db="EMBL/GenBank/DDBJ databases">
        <title>Enteriobacteria Tanzani isolates_8377-8380.</title>
        <authorList>
            <person name="Subbiah M."/>
            <person name="Call D."/>
        </authorList>
    </citation>
    <scope>NUCLEOTIDE SEQUENCE [LARGE SCALE GENOMIC DNA]</scope>
    <source>
        <strain evidence="1 2">8378wH8</strain>
    </source>
</reference>
<comment type="caution">
    <text evidence="1">The sequence shown here is derived from an EMBL/GenBank/DDBJ whole genome shotgun (WGS) entry which is preliminary data.</text>
</comment>
<name>A0A8T6A780_ECOLX</name>
<protein>
    <submittedName>
        <fullName evidence="1">D-hexose-6-phosphate mutarotase</fullName>
    </submittedName>
</protein>
<dbReference type="GO" id="GO:0005975">
    <property type="term" value="P:carbohydrate metabolic process"/>
    <property type="evidence" value="ECO:0007669"/>
    <property type="project" value="InterPro"/>
</dbReference>
<evidence type="ECO:0000313" key="1">
    <source>
        <dbReference type="EMBL" id="MWT24064.1"/>
    </source>
</evidence>
<accession>A0A8T6A780</accession>
<dbReference type="GO" id="GO:0047938">
    <property type="term" value="F:glucose-6-phosphate 1-epimerase activity"/>
    <property type="evidence" value="ECO:0007669"/>
    <property type="project" value="TreeGrafter"/>
</dbReference>
<dbReference type="InterPro" id="IPR008183">
    <property type="entry name" value="Aldose_1/G6P_1-epimerase"/>
</dbReference>
<dbReference type="InterPro" id="IPR011013">
    <property type="entry name" value="Gal_mutarotase_sf_dom"/>
</dbReference>
<dbReference type="PANTHER" id="PTHR11122:SF13">
    <property type="entry name" value="GLUCOSE-6-PHOSPHATE 1-EPIMERASE"/>
    <property type="match status" value="1"/>
</dbReference>
<dbReference type="GO" id="GO:0030246">
    <property type="term" value="F:carbohydrate binding"/>
    <property type="evidence" value="ECO:0007669"/>
    <property type="project" value="InterPro"/>
</dbReference>
<dbReference type="InterPro" id="IPR014718">
    <property type="entry name" value="GH-type_carb-bd"/>
</dbReference>
<dbReference type="SUPFAM" id="SSF74650">
    <property type="entry name" value="Galactose mutarotase-like"/>
    <property type="match status" value="1"/>
</dbReference>
<evidence type="ECO:0000313" key="2">
    <source>
        <dbReference type="Proteomes" id="UP000462410"/>
    </source>
</evidence>
<organism evidence="1 2">
    <name type="scientific">Escherichia coli</name>
    <dbReference type="NCBI Taxonomy" id="562"/>
    <lineage>
        <taxon>Bacteria</taxon>
        <taxon>Pseudomonadati</taxon>
        <taxon>Pseudomonadota</taxon>
        <taxon>Gammaproteobacteria</taxon>
        <taxon>Enterobacterales</taxon>
        <taxon>Enterobacteriaceae</taxon>
        <taxon>Escherichia</taxon>
    </lineage>
</organism>